<sequence>MVSRNNYSNYYETCRTVDQQTIISWCIRRKLATGSRCESIWGEGERRLHRGEFIFARFKGGRRRIREESSPKWLSSSDDGRSSQSRHSADVRERQAPSPSCE</sequence>
<organism evidence="2 3">
    <name type="scientific">Caerostris extrusa</name>
    <name type="common">Bark spider</name>
    <name type="synonym">Caerostris bankana</name>
    <dbReference type="NCBI Taxonomy" id="172846"/>
    <lineage>
        <taxon>Eukaryota</taxon>
        <taxon>Metazoa</taxon>
        <taxon>Ecdysozoa</taxon>
        <taxon>Arthropoda</taxon>
        <taxon>Chelicerata</taxon>
        <taxon>Arachnida</taxon>
        <taxon>Araneae</taxon>
        <taxon>Araneomorphae</taxon>
        <taxon>Entelegynae</taxon>
        <taxon>Araneoidea</taxon>
        <taxon>Araneidae</taxon>
        <taxon>Caerostris</taxon>
    </lineage>
</organism>
<evidence type="ECO:0000256" key="1">
    <source>
        <dbReference type="SAM" id="MobiDB-lite"/>
    </source>
</evidence>
<protein>
    <submittedName>
        <fullName evidence="2">Uncharacterized protein</fullName>
    </submittedName>
</protein>
<gene>
    <name evidence="2" type="ORF">CEXT_815601</name>
</gene>
<proteinExistence type="predicted"/>
<dbReference type="Proteomes" id="UP001054945">
    <property type="component" value="Unassembled WGS sequence"/>
</dbReference>
<feature type="region of interest" description="Disordered" evidence="1">
    <location>
        <begin position="64"/>
        <end position="102"/>
    </location>
</feature>
<reference evidence="2 3" key="1">
    <citation type="submission" date="2021-06" db="EMBL/GenBank/DDBJ databases">
        <title>Caerostris extrusa draft genome.</title>
        <authorList>
            <person name="Kono N."/>
            <person name="Arakawa K."/>
        </authorList>
    </citation>
    <scope>NUCLEOTIDE SEQUENCE [LARGE SCALE GENOMIC DNA]</scope>
</reference>
<dbReference type="EMBL" id="BPLR01008844">
    <property type="protein sequence ID" value="GIY27717.1"/>
    <property type="molecule type" value="Genomic_DNA"/>
</dbReference>
<evidence type="ECO:0000313" key="3">
    <source>
        <dbReference type="Proteomes" id="UP001054945"/>
    </source>
</evidence>
<comment type="caution">
    <text evidence="2">The sequence shown here is derived from an EMBL/GenBank/DDBJ whole genome shotgun (WGS) entry which is preliminary data.</text>
</comment>
<keyword evidence="3" id="KW-1185">Reference proteome</keyword>
<evidence type="ECO:0000313" key="2">
    <source>
        <dbReference type="EMBL" id="GIY27717.1"/>
    </source>
</evidence>
<accession>A0AAV4S5N6</accession>
<name>A0AAV4S5N6_CAEEX</name>
<dbReference type="AlphaFoldDB" id="A0AAV4S5N6"/>